<accession>A0A9W8MWC7</accession>
<evidence type="ECO:0000313" key="3">
    <source>
        <dbReference type="Proteomes" id="UP001148786"/>
    </source>
</evidence>
<evidence type="ECO:0000256" key="1">
    <source>
        <dbReference type="SAM" id="MobiDB-lite"/>
    </source>
</evidence>
<sequence length="121" mass="13777">MDLKKLVKAQQSELCERVVLHEQLQMARTAVANAEKQLLEARPQAKQEKVSNTRRENKQRISNGGGCEWDHGESIWDAFINGNNVSQISAAERIQHPTHYIIAFKSIECFVLNICDTKMLV</sequence>
<reference evidence="2" key="1">
    <citation type="submission" date="2022-07" db="EMBL/GenBank/DDBJ databases">
        <title>Genome Sequence of Agrocybe chaxingu.</title>
        <authorList>
            <person name="Buettner E."/>
        </authorList>
    </citation>
    <scope>NUCLEOTIDE SEQUENCE</scope>
    <source>
        <strain evidence="2">MP-N11</strain>
    </source>
</reference>
<dbReference type="EMBL" id="JANKHO010000621">
    <property type="protein sequence ID" value="KAJ3507833.1"/>
    <property type="molecule type" value="Genomic_DNA"/>
</dbReference>
<name>A0A9W8MWC7_9AGAR</name>
<evidence type="ECO:0000313" key="2">
    <source>
        <dbReference type="EMBL" id="KAJ3507833.1"/>
    </source>
</evidence>
<feature type="compositionally biased region" description="Basic and acidic residues" evidence="1">
    <location>
        <begin position="42"/>
        <end position="59"/>
    </location>
</feature>
<proteinExistence type="predicted"/>
<organism evidence="2 3">
    <name type="scientific">Agrocybe chaxingu</name>
    <dbReference type="NCBI Taxonomy" id="84603"/>
    <lineage>
        <taxon>Eukaryota</taxon>
        <taxon>Fungi</taxon>
        <taxon>Dikarya</taxon>
        <taxon>Basidiomycota</taxon>
        <taxon>Agaricomycotina</taxon>
        <taxon>Agaricomycetes</taxon>
        <taxon>Agaricomycetidae</taxon>
        <taxon>Agaricales</taxon>
        <taxon>Agaricineae</taxon>
        <taxon>Strophariaceae</taxon>
        <taxon>Agrocybe</taxon>
    </lineage>
</organism>
<dbReference type="AlphaFoldDB" id="A0A9W8MWC7"/>
<comment type="caution">
    <text evidence="2">The sequence shown here is derived from an EMBL/GenBank/DDBJ whole genome shotgun (WGS) entry which is preliminary data.</text>
</comment>
<feature type="region of interest" description="Disordered" evidence="1">
    <location>
        <begin position="42"/>
        <end position="68"/>
    </location>
</feature>
<dbReference type="Proteomes" id="UP001148786">
    <property type="component" value="Unassembled WGS sequence"/>
</dbReference>
<protein>
    <submittedName>
        <fullName evidence="2">Uncharacterized protein</fullName>
    </submittedName>
</protein>
<gene>
    <name evidence="2" type="ORF">NLJ89_g6082</name>
</gene>
<keyword evidence="3" id="KW-1185">Reference proteome</keyword>